<evidence type="ECO:0000256" key="1">
    <source>
        <dbReference type="ARBA" id="ARBA00022603"/>
    </source>
</evidence>
<dbReference type="Proteomes" id="UP000287701">
    <property type="component" value="Chromosome"/>
</dbReference>
<dbReference type="AlphaFoldDB" id="A0A3R5Y1Z7"/>
<evidence type="ECO:0000259" key="3">
    <source>
        <dbReference type="Pfam" id="PF05175"/>
    </source>
</evidence>
<dbReference type="EMBL" id="CP035107">
    <property type="protein sequence ID" value="QAR29864.1"/>
    <property type="molecule type" value="Genomic_DNA"/>
</dbReference>
<evidence type="ECO:0000313" key="5">
    <source>
        <dbReference type="Proteomes" id="UP000287701"/>
    </source>
</evidence>
<dbReference type="CDD" id="cd02440">
    <property type="entry name" value="AdoMet_MTases"/>
    <property type="match status" value="1"/>
</dbReference>
<sequence>MESFFMPKSLFTTMSQIFRFKQFSVEQAGAAAKIGTDAVLLGAWCPLLPSFQHSLDIGTGVIALMLAQRGAQQIDAIELDASAYQTAKNNFKHSPWAARLQIYNADFLDFSWDKKYDLVMREVKCNLN</sequence>
<keyword evidence="4" id="KW-0808">Transferase</keyword>
<protein>
    <submittedName>
        <fullName evidence="4">Methyltransferase domain-containing protein</fullName>
    </submittedName>
</protein>
<accession>A0A3R5Y1Z7</accession>
<organism evidence="4 5">
    <name type="scientific">Ornithobacterium rhinotracheale</name>
    <dbReference type="NCBI Taxonomy" id="28251"/>
    <lineage>
        <taxon>Bacteria</taxon>
        <taxon>Pseudomonadati</taxon>
        <taxon>Bacteroidota</taxon>
        <taxon>Flavobacteriia</taxon>
        <taxon>Flavobacteriales</taxon>
        <taxon>Weeksellaceae</taxon>
        <taxon>Ornithobacterium</taxon>
    </lineage>
</organism>
<dbReference type="SUPFAM" id="SSF53335">
    <property type="entry name" value="S-adenosyl-L-methionine-dependent methyltransferases"/>
    <property type="match status" value="1"/>
</dbReference>
<keyword evidence="1 4" id="KW-0489">Methyltransferase</keyword>
<reference evidence="4 5" key="1">
    <citation type="submission" date="2019-01" db="EMBL/GenBank/DDBJ databases">
        <title>Whole Genome of Ornithobacterium rhinotracheale FARPER-174b.</title>
        <authorList>
            <person name="Tataje-Lavanda L.A."/>
            <person name="Montalvan A."/>
            <person name="Montesinos R."/>
            <person name="Zimic M."/>
            <person name="Fernandez-Sanchez M."/>
            <person name="Fernandez-Diaz M."/>
        </authorList>
    </citation>
    <scope>NUCLEOTIDE SEQUENCE [LARGE SCALE GENOMIC DNA]</scope>
    <source>
        <strain evidence="4 5">FARPER-174b</strain>
    </source>
</reference>
<feature type="domain" description="Methyltransferase small" evidence="3">
    <location>
        <begin position="53"/>
        <end position="120"/>
    </location>
</feature>
<dbReference type="InterPro" id="IPR050210">
    <property type="entry name" value="tRNA_Adenine-N(6)_MTase"/>
</dbReference>
<dbReference type="GO" id="GO:0032259">
    <property type="term" value="P:methylation"/>
    <property type="evidence" value="ECO:0007669"/>
    <property type="project" value="UniProtKB-KW"/>
</dbReference>
<dbReference type="InterPro" id="IPR007848">
    <property type="entry name" value="Small_mtfrase_dom"/>
</dbReference>
<dbReference type="PANTHER" id="PTHR47739:SF1">
    <property type="entry name" value="TRNA1(VAL) (ADENINE(37)-N6)-METHYLTRANSFERASE"/>
    <property type="match status" value="1"/>
</dbReference>
<name>A0A3R5Y1Z7_ORNRH</name>
<dbReference type="InterPro" id="IPR029063">
    <property type="entry name" value="SAM-dependent_MTases_sf"/>
</dbReference>
<gene>
    <name evidence="4" type="ORF">EQP59_00055</name>
</gene>
<keyword evidence="2" id="KW-0949">S-adenosyl-L-methionine</keyword>
<proteinExistence type="predicted"/>
<evidence type="ECO:0000256" key="2">
    <source>
        <dbReference type="ARBA" id="ARBA00022691"/>
    </source>
</evidence>
<dbReference type="PANTHER" id="PTHR47739">
    <property type="entry name" value="TRNA1(VAL) (ADENINE(37)-N6)-METHYLTRANSFERASE"/>
    <property type="match status" value="1"/>
</dbReference>
<dbReference type="GO" id="GO:0008168">
    <property type="term" value="F:methyltransferase activity"/>
    <property type="evidence" value="ECO:0007669"/>
    <property type="project" value="UniProtKB-KW"/>
</dbReference>
<dbReference type="OrthoDB" id="5383291at2"/>
<dbReference type="Pfam" id="PF05175">
    <property type="entry name" value="MTS"/>
    <property type="match status" value="1"/>
</dbReference>
<evidence type="ECO:0000313" key="4">
    <source>
        <dbReference type="EMBL" id="QAR29864.1"/>
    </source>
</evidence>
<dbReference type="Gene3D" id="3.40.50.150">
    <property type="entry name" value="Vaccinia Virus protein VP39"/>
    <property type="match status" value="1"/>
</dbReference>